<accession>Q3B6U8</accession>
<proteinExistence type="predicted"/>
<name>Q3B6U8_CHLL3</name>
<dbReference type="RefSeq" id="WP_011356809.1">
    <property type="nucleotide sequence ID" value="NC_007512.1"/>
</dbReference>
<sequence>MMNNWMQAASRNRSALLDRWISAGLGMFPEHMSQATPAGEALADAMGTVLDNIGGGDDCREGIERLTRIFAVQPLPPSKSLALFGALCDLIQELIPEDAGREACRRRMDEMTLEAFDCFMENRENIYRLKVDEARSQMHMLLRRAVS</sequence>
<dbReference type="Proteomes" id="UP000002709">
    <property type="component" value="Chromosome"/>
</dbReference>
<dbReference type="HOGENOM" id="CLU_129910_0_0_10"/>
<organism evidence="1 2">
    <name type="scientific">Chlorobium luteolum (strain DSM 273 / BCRC 81028 / 2530)</name>
    <name type="common">Pelodictyon luteolum</name>
    <dbReference type="NCBI Taxonomy" id="319225"/>
    <lineage>
        <taxon>Bacteria</taxon>
        <taxon>Pseudomonadati</taxon>
        <taxon>Chlorobiota</taxon>
        <taxon>Chlorobiia</taxon>
        <taxon>Chlorobiales</taxon>
        <taxon>Chlorobiaceae</taxon>
        <taxon>Chlorobium/Pelodictyon group</taxon>
        <taxon>Pelodictyon</taxon>
    </lineage>
</organism>
<dbReference type="KEGG" id="plt:Plut_0043"/>
<evidence type="ECO:0000313" key="1">
    <source>
        <dbReference type="EMBL" id="ABB22933.1"/>
    </source>
</evidence>
<dbReference type="OrthoDB" id="595298at2"/>
<gene>
    <name evidence="1" type="ordered locus">Plut_0043</name>
</gene>
<dbReference type="EMBL" id="CP000096">
    <property type="protein sequence ID" value="ABB22933.1"/>
    <property type="molecule type" value="Genomic_DNA"/>
</dbReference>
<dbReference type="STRING" id="319225.Plut_0043"/>
<protein>
    <recommendedName>
        <fullName evidence="3">RsbT co-antagonist protein RsbRD N-terminal domain-containing protein</fullName>
    </recommendedName>
</protein>
<dbReference type="eggNOG" id="ENOG50303ER">
    <property type="taxonomic scope" value="Bacteria"/>
</dbReference>
<reference evidence="2" key="1">
    <citation type="submission" date="2005-08" db="EMBL/GenBank/DDBJ databases">
        <title>Complete sequence of Pelodictyon luteolum DSM 273.</title>
        <authorList>
            <consortium name="US DOE Joint Genome Institute"/>
            <person name="Copeland A."/>
            <person name="Lucas S."/>
            <person name="Lapidus A."/>
            <person name="Barry K."/>
            <person name="Detter J.C."/>
            <person name="Glavina T."/>
            <person name="Hammon N."/>
            <person name="Israni S."/>
            <person name="Pitluck S."/>
            <person name="Bryant D."/>
            <person name="Schmutz J."/>
            <person name="Larimer F."/>
            <person name="Land M."/>
            <person name="Kyrpides N."/>
            <person name="Ivanova N."/>
            <person name="Richardson P."/>
        </authorList>
    </citation>
    <scope>NUCLEOTIDE SEQUENCE [LARGE SCALE GENOMIC DNA]</scope>
    <source>
        <strain evidence="2">DSM 273 / BCRC 81028 / 2530</strain>
    </source>
</reference>
<dbReference type="AlphaFoldDB" id="Q3B6U8"/>
<evidence type="ECO:0000313" key="2">
    <source>
        <dbReference type="Proteomes" id="UP000002709"/>
    </source>
</evidence>
<keyword evidence="2" id="KW-1185">Reference proteome</keyword>
<evidence type="ECO:0008006" key="3">
    <source>
        <dbReference type="Google" id="ProtNLM"/>
    </source>
</evidence>